<organism evidence="1 2">
    <name type="scientific">Salisediminibacterium halotolerans</name>
    <dbReference type="NCBI Taxonomy" id="517425"/>
    <lineage>
        <taxon>Bacteria</taxon>
        <taxon>Bacillati</taxon>
        <taxon>Bacillota</taxon>
        <taxon>Bacilli</taxon>
        <taxon>Bacillales</taxon>
        <taxon>Bacillaceae</taxon>
        <taxon>Salisediminibacterium</taxon>
    </lineage>
</organism>
<sequence length="118" mass="13888">MQAIVDVDRLNHRAFHIYKFLDEHYLLTGNSFLLGERILNWAVVMNKNQEAVEVMYFRSYNHRVSEQTFFNNIGVFLSSYPIREFEKEGKTIPLERTFNPGEQVPVPELVGQMLAQHK</sequence>
<proteinExistence type="predicted"/>
<dbReference type="Proteomes" id="UP000199318">
    <property type="component" value="Unassembled WGS sequence"/>
</dbReference>
<dbReference type="STRING" id="1464123.SAMN05444126_104132"/>
<gene>
    <name evidence="1" type="ORF">SAMN05444126_104132</name>
</gene>
<evidence type="ECO:0000313" key="2">
    <source>
        <dbReference type="Proteomes" id="UP000199318"/>
    </source>
</evidence>
<accession>A0A1H9RFJ9</accession>
<protein>
    <submittedName>
        <fullName evidence="1">Uncharacterized protein</fullName>
    </submittedName>
</protein>
<evidence type="ECO:0000313" key="1">
    <source>
        <dbReference type="EMBL" id="SER71536.1"/>
    </source>
</evidence>
<reference evidence="2" key="1">
    <citation type="submission" date="2016-10" db="EMBL/GenBank/DDBJ databases">
        <authorList>
            <person name="de Groot N.N."/>
        </authorList>
    </citation>
    <scope>NUCLEOTIDE SEQUENCE [LARGE SCALE GENOMIC DNA]</scope>
    <source>
        <strain evidence="2">10nlg</strain>
    </source>
</reference>
<dbReference type="RefSeq" id="WP_093072156.1">
    <property type="nucleotide sequence ID" value="NZ_FOGV01000004.1"/>
</dbReference>
<comment type="caution">
    <text evidence="1">The sequence shown here is derived from an EMBL/GenBank/DDBJ whole genome shotgun (WGS) entry which is preliminary data.</text>
</comment>
<dbReference type="EMBL" id="FOGV01000004">
    <property type="protein sequence ID" value="SER71536.1"/>
    <property type="molecule type" value="Genomic_DNA"/>
</dbReference>
<keyword evidence="2" id="KW-1185">Reference proteome</keyword>
<dbReference type="AlphaFoldDB" id="A0A1H9RFJ9"/>
<name>A0A1H9RFJ9_9BACI</name>